<evidence type="ECO:0000313" key="5">
    <source>
        <dbReference type="Proteomes" id="UP000738359"/>
    </source>
</evidence>
<protein>
    <submittedName>
        <fullName evidence="4">Uncharacterized protein</fullName>
    </submittedName>
</protein>
<organism evidence="4 5">
    <name type="scientific">Mortierella alpina</name>
    <name type="common">Oleaginous fungus</name>
    <name type="synonym">Mortierella renispora</name>
    <dbReference type="NCBI Taxonomy" id="64518"/>
    <lineage>
        <taxon>Eukaryota</taxon>
        <taxon>Fungi</taxon>
        <taxon>Fungi incertae sedis</taxon>
        <taxon>Mucoromycota</taxon>
        <taxon>Mortierellomycotina</taxon>
        <taxon>Mortierellomycetes</taxon>
        <taxon>Mortierellales</taxon>
        <taxon>Mortierellaceae</taxon>
        <taxon>Mortierella</taxon>
    </lineage>
</organism>
<keyword evidence="5" id="KW-1185">Reference proteome</keyword>
<evidence type="ECO:0000313" key="4">
    <source>
        <dbReference type="EMBL" id="KAF9959287.1"/>
    </source>
</evidence>
<gene>
    <name evidence="4" type="ORF">BGZ70_008889</name>
</gene>
<feature type="compositionally biased region" description="Low complexity" evidence="1">
    <location>
        <begin position="347"/>
        <end position="367"/>
    </location>
</feature>
<evidence type="ECO:0000256" key="2">
    <source>
        <dbReference type="SAM" id="Phobius"/>
    </source>
</evidence>
<name>A0A9P6M1A4_MORAP</name>
<feature type="compositionally biased region" description="Low complexity" evidence="1">
    <location>
        <begin position="291"/>
        <end position="306"/>
    </location>
</feature>
<dbReference type="AlphaFoldDB" id="A0A9P6M1A4"/>
<sequence>MASLALAGLVVLLSTTPTPAQADILCTQYGADTFRIGSTVKFQWNDTQSIAIDTFDLNLYCVQNNKMIQTITSLNETSPSPVPWIVNSTMASYSPECPLNQYQGAFEWSYTDDAGISARGSTKCKVILFVGTGAQAPPAGTNPNDAEPLPEDDPQPSDIVVSDKTKNIVIGVGCAVGALVLAGFIGFYYIRYSNRRAAEEHASRKLREPIHAGPLFAPRTGGPGSGSSSTIAGGQASKYNELASITTGSAGSPATTRTEMVELGHPAPPAPGFASPALGSRSPTPIAAAHSKLLSTPASPSSSTMSGNGRPASLLTSSFVPADERSRSSSPQPRNPFEQRENEQYEQELQLQQQQQLHQQQQQQQQQTYGSYPY</sequence>
<feature type="chain" id="PRO_5040251315" evidence="3">
    <location>
        <begin position="23"/>
        <end position="374"/>
    </location>
</feature>
<evidence type="ECO:0000256" key="3">
    <source>
        <dbReference type="SAM" id="SignalP"/>
    </source>
</evidence>
<feature type="transmembrane region" description="Helical" evidence="2">
    <location>
        <begin position="168"/>
        <end position="190"/>
    </location>
</feature>
<feature type="signal peptide" evidence="3">
    <location>
        <begin position="1"/>
        <end position="22"/>
    </location>
</feature>
<keyword evidence="2" id="KW-0472">Membrane</keyword>
<dbReference type="EMBL" id="JAAAHY010000679">
    <property type="protein sequence ID" value="KAF9959287.1"/>
    <property type="molecule type" value="Genomic_DNA"/>
</dbReference>
<feature type="region of interest" description="Disordered" evidence="1">
    <location>
        <begin position="262"/>
        <end position="374"/>
    </location>
</feature>
<feature type="region of interest" description="Disordered" evidence="1">
    <location>
        <begin position="209"/>
        <end position="233"/>
    </location>
</feature>
<reference evidence="4" key="1">
    <citation type="journal article" date="2020" name="Fungal Divers.">
        <title>Resolving the Mortierellaceae phylogeny through synthesis of multi-gene phylogenetics and phylogenomics.</title>
        <authorList>
            <person name="Vandepol N."/>
            <person name="Liber J."/>
            <person name="Desiro A."/>
            <person name="Na H."/>
            <person name="Kennedy M."/>
            <person name="Barry K."/>
            <person name="Grigoriev I.V."/>
            <person name="Miller A.N."/>
            <person name="O'Donnell K."/>
            <person name="Stajich J.E."/>
            <person name="Bonito G."/>
        </authorList>
    </citation>
    <scope>NUCLEOTIDE SEQUENCE</scope>
    <source>
        <strain evidence="4">CK1249</strain>
    </source>
</reference>
<keyword evidence="2" id="KW-1133">Transmembrane helix</keyword>
<proteinExistence type="predicted"/>
<keyword evidence="3" id="KW-0732">Signal</keyword>
<comment type="caution">
    <text evidence="4">The sequence shown here is derived from an EMBL/GenBank/DDBJ whole genome shotgun (WGS) entry which is preliminary data.</text>
</comment>
<evidence type="ECO:0000256" key="1">
    <source>
        <dbReference type="SAM" id="MobiDB-lite"/>
    </source>
</evidence>
<keyword evidence="2" id="KW-0812">Transmembrane</keyword>
<dbReference type="OrthoDB" id="2443330at2759"/>
<feature type="region of interest" description="Disordered" evidence="1">
    <location>
        <begin position="135"/>
        <end position="155"/>
    </location>
</feature>
<dbReference type="Proteomes" id="UP000738359">
    <property type="component" value="Unassembled WGS sequence"/>
</dbReference>
<accession>A0A9P6M1A4</accession>